<accession>A0AB34KJX2</accession>
<reference evidence="1 2" key="1">
    <citation type="journal article" date="2020" name="Microbiol. Resour. Announc.">
        <title>Draft Genome Sequence of a Cladosporium Species Isolated from the Mesophotic Ascidian Didemnum maculosum.</title>
        <authorList>
            <person name="Gioti A."/>
            <person name="Siaperas R."/>
            <person name="Nikolaivits E."/>
            <person name="Le Goff G."/>
            <person name="Ouazzani J."/>
            <person name="Kotoulas G."/>
            <person name="Topakas E."/>
        </authorList>
    </citation>
    <scope>NUCLEOTIDE SEQUENCE [LARGE SCALE GENOMIC DNA]</scope>
    <source>
        <strain evidence="1 2">TM138-S3</strain>
    </source>
</reference>
<keyword evidence="2" id="KW-1185">Reference proteome</keyword>
<gene>
    <name evidence="1" type="ORF">WHR41_08105</name>
</gene>
<dbReference type="RefSeq" id="XP_069227123.1">
    <property type="nucleotide sequence ID" value="XM_069376709.1"/>
</dbReference>
<proteinExistence type="predicted"/>
<organism evidence="1 2">
    <name type="scientific">Cladosporium halotolerans</name>
    <dbReference type="NCBI Taxonomy" id="1052096"/>
    <lineage>
        <taxon>Eukaryota</taxon>
        <taxon>Fungi</taxon>
        <taxon>Dikarya</taxon>
        <taxon>Ascomycota</taxon>
        <taxon>Pezizomycotina</taxon>
        <taxon>Dothideomycetes</taxon>
        <taxon>Dothideomycetidae</taxon>
        <taxon>Cladosporiales</taxon>
        <taxon>Cladosporiaceae</taxon>
        <taxon>Cladosporium</taxon>
    </lineage>
</organism>
<protein>
    <recommendedName>
        <fullName evidence="3">SET domain-containing protein</fullName>
    </recommendedName>
</protein>
<evidence type="ECO:0008006" key="3">
    <source>
        <dbReference type="Google" id="ProtNLM"/>
    </source>
</evidence>
<dbReference type="GeneID" id="96009547"/>
<dbReference type="InterPro" id="IPR050869">
    <property type="entry name" value="H3K4_H4K5_MeTrfase"/>
</dbReference>
<evidence type="ECO:0000313" key="1">
    <source>
        <dbReference type="EMBL" id="KAL1584017.1"/>
    </source>
</evidence>
<dbReference type="SUPFAM" id="SSF82199">
    <property type="entry name" value="SET domain"/>
    <property type="match status" value="1"/>
</dbReference>
<dbReference type="PANTHER" id="PTHR12197">
    <property type="entry name" value="HISTONE-LYSINE N-METHYLTRANSFERASE SMYD"/>
    <property type="match status" value="1"/>
</dbReference>
<dbReference type="Proteomes" id="UP000803884">
    <property type="component" value="Unassembled WGS sequence"/>
</dbReference>
<sequence length="676" mass="75860">MDQYKASVKSVDEALARLNATLASYKVSGNLPKKSAADILPETRVPVPTENTQRVPNDVRGTLKHHVFQVVSKVASEPADWETWSSVSYAEGLQKYQHIQNDQLRELLVALSELFNLVEEQPYCLLVYLELASTYLLLGYPDLAAGSAYKALLLTDAVRDDSDEYHEQAYEVFAQIISRIPAETRLLAMERALENDPERYLTDADVSSSDEPVVEDDFETLMAWCENFYQRATYKILIKSLMLCGDLSAAGIYMEKGLSMYKYDDSFVDLDQTLTQLVEARFRKPLKDLYDDEKVPSGWPSASLVRREVYPWSEYEPDRFAEVDEINEMMNEVAPKFEVKAVDLPALTGTSVSGVSKQLGVFAKEDVAPGKVVLDETSLLTVNNRLQDMLCDACSSEIPDLRSANRDSVAACSACEVVFCSQACHDAALENYHPAVCETDAESILKDPKPSDAADSLYSLLLLRCFALAETRGCHPLDLQEIKYIWGDFHFTDIDSGFQPPKPSDKDTAFAGLPRSLPFQFEYNIRLPFHMLEKMDIDIFANPQYDVWVFNTLFAKFRGTASARLSGSGGSVARGPDVCAVHPMWCLANHSCDPTVTWVWGGSIKMSTREKRAEWQGKDGKKVVNEPGLKQGEEILNHYCDLDLPVQERREWARGALGGDCQCERCVWEEQQQSEG</sequence>
<dbReference type="PANTHER" id="PTHR12197:SF273">
    <property type="entry name" value="MYND-TYPE ZINC FINGER PROTEIN SAMB"/>
    <property type="match status" value="1"/>
</dbReference>
<dbReference type="InterPro" id="IPR046341">
    <property type="entry name" value="SET_dom_sf"/>
</dbReference>
<dbReference type="GO" id="GO:0005634">
    <property type="term" value="C:nucleus"/>
    <property type="evidence" value="ECO:0007669"/>
    <property type="project" value="TreeGrafter"/>
</dbReference>
<dbReference type="EMBL" id="JAAQHG020000029">
    <property type="protein sequence ID" value="KAL1584017.1"/>
    <property type="molecule type" value="Genomic_DNA"/>
</dbReference>
<dbReference type="Gene3D" id="2.170.270.10">
    <property type="entry name" value="SET domain"/>
    <property type="match status" value="1"/>
</dbReference>
<evidence type="ECO:0000313" key="2">
    <source>
        <dbReference type="Proteomes" id="UP000803884"/>
    </source>
</evidence>
<comment type="caution">
    <text evidence="1">The sequence shown here is derived from an EMBL/GenBank/DDBJ whole genome shotgun (WGS) entry which is preliminary data.</text>
</comment>
<name>A0AB34KJX2_9PEZI</name>
<dbReference type="AlphaFoldDB" id="A0AB34KJX2"/>